<evidence type="ECO:0000256" key="1">
    <source>
        <dbReference type="PROSITE-ProRule" id="PRU00723"/>
    </source>
</evidence>
<dbReference type="GO" id="GO:0008270">
    <property type="term" value="F:zinc ion binding"/>
    <property type="evidence" value="ECO:0007669"/>
    <property type="project" value="UniProtKB-KW"/>
</dbReference>
<organism evidence="4 5">
    <name type="scientific">Symbiodinium microadriaticum</name>
    <name type="common">Dinoflagellate</name>
    <name type="synonym">Zooxanthella microadriatica</name>
    <dbReference type="NCBI Taxonomy" id="2951"/>
    <lineage>
        <taxon>Eukaryota</taxon>
        <taxon>Sar</taxon>
        <taxon>Alveolata</taxon>
        <taxon>Dinophyceae</taxon>
        <taxon>Suessiales</taxon>
        <taxon>Symbiodiniaceae</taxon>
        <taxon>Symbiodinium</taxon>
    </lineage>
</organism>
<feature type="region of interest" description="Disordered" evidence="2">
    <location>
        <begin position="1054"/>
        <end position="1083"/>
    </location>
</feature>
<evidence type="ECO:0000259" key="3">
    <source>
        <dbReference type="PROSITE" id="PS50103"/>
    </source>
</evidence>
<dbReference type="AlphaFoldDB" id="A0A1Q9CJ37"/>
<reference evidence="4 5" key="1">
    <citation type="submission" date="2016-02" db="EMBL/GenBank/DDBJ databases">
        <title>Genome analysis of coral dinoflagellate symbionts highlights evolutionary adaptations to a symbiotic lifestyle.</title>
        <authorList>
            <person name="Aranda M."/>
            <person name="Li Y."/>
            <person name="Liew Y.J."/>
            <person name="Baumgarten S."/>
            <person name="Simakov O."/>
            <person name="Wilson M."/>
            <person name="Piel J."/>
            <person name="Ashoor H."/>
            <person name="Bougouffa S."/>
            <person name="Bajic V.B."/>
            <person name="Ryu T."/>
            <person name="Ravasi T."/>
            <person name="Bayer T."/>
            <person name="Micklem G."/>
            <person name="Kim H."/>
            <person name="Bhak J."/>
            <person name="Lajeunesse T.C."/>
            <person name="Voolstra C.R."/>
        </authorList>
    </citation>
    <scope>NUCLEOTIDE SEQUENCE [LARGE SCALE GENOMIC DNA]</scope>
    <source>
        <strain evidence="4 5">CCMP2467</strain>
    </source>
</reference>
<keyword evidence="1" id="KW-0479">Metal-binding</keyword>
<feature type="zinc finger region" description="C3H1-type" evidence="1">
    <location>
        <begin position="1098"/>
        <end position="1121"/>
    </location>
</feature>
<keyword evidence="1" id="KW-0862">Zinc</keyword>
<dbReference type="Proteomes" id="UP000186817">
    <property type="component" value="Unassembled WGS sequence"/>
</dbReference>
<comment type="caution">
    <text evidence="4">The sequence shown here is derived from an EMBL/GenBank/DDBJ whole genome shotgun (WGS) entry which is preliminary data.</text>
</comment>
<proteinExistence type="predicted"/>
<evidence type="ECO:0000313" key="5">
    <source>
        <dbReference type="Proteomes" id="UP000186817"/>
    </source>
</evidence>
<dbReference type="InterPro" id="IPR000571">
    <property type="entry name" value="Znf_CCCH"/>
</dbReference>
<name>A0A1Q9CJ37_SYMMI</name>
<evidence type="ECO:0000256" key="2">
    <source>
        <dbReference type="SAM" id="MobiDB-lite"/>
    </source>
</evidence>
<feature type="compositionally biased region" description="Basic and acidic residues" evidence="2">
    <location>
        <begin position="566"/>
        <end position="576"/>
    </location>
</feature>
<feature type="compositionally biased region" description="Polar residues" evidence="2">
    <location>
        <begin position="528"/>
        <end position="543"/>
    </location>
</feature>
<accession>A0A1Q9CJ37</accession>
<feature type="compositionally biased region" description="Basic and acidic residues" evidence="2">
    <location>
        <begin position="1"/>
        <end position="21"/>
    </location>
</feature>
<gene>
    <name evidence="4" type="ORF">AK812_SmicGene36371</name>
</gene>
<feature type="region of interest" description="Disordered" evidence="2">
    <location>
        <begin position="1"/>
        <end position="86"/>
    </location>
</feature>
<sequence length="1237" mass="139156">MADVPKKEESSQEATTVKEPEADASTRQTVPAVLPQAPLGSGSMEVSAAEFATFREWQEKQAQARQGNAAPPSPPKKQKVEDEEDMQEFQAQLVELDINFADLDPELQSKLKTSKSARKDFLAIHTTDQCYNPADGTWESQTTAKKRDFGSTVDRSIPNLTAEDNVQQAMLQYHQRSVLPSLDQLHLCCDSFYKMAQHEFSVIQHSLERHASQLNTLERSRANKTILLLDLPPLFNKKSLDTNIGYYLQATGLSWNDIAALHNHMVSSQSAVVRLEFVTETQAQTFRDTMRQGRRYWRDPQSQDCKIRVEQDQPTDDRVAMQPYFALLDVLSELYVEETGQEEHASLQTWRQTLQIWTPRGEEPKTLIGQVSYVLDPRFARRYSCLLLVHDRFYDKFLDRWHDKFSRRLRDTLFLTQALKRATADRTTVQRASFDKAFDLTTAVSPQVFPYTVMPVRISDDLAAMLQSHPMLPFQGAGGMTALTAQAFLDQGYDDYGKGSPKAKGSGKGKSQSKRTDYQDSWKPQMGYQRSTSYQNWSQNQGGWTDYRAPQKGTPKGGTKTQPKGSWKERDHDTRTDWKKQVAAVYGLLRDAKQSQLQAVKWRAHVNKGNIMETIMNTQIDISSQIAFMNQIAYSPAGETQIANICRLESGLAKARQLQESNRKRCYDFIHRRDVPCPHRHPVFRSIFVGCGEHDICTWPDFSTMERETWCVPHGQRPPDPLRPWMAELSHDMEERVCSQCGQDGVLRALFAHVGFREGTGPAEEGGAPPFYLEFGARKPGMLNSAALREFCAWDGILLDSQPGETPHGGCRDCPGVADIVRTEFVTAENVVALFLKHGVPRDFDLLTVDTDYNDYWIWRAILEDGTFRPRVVAVDFNPDLPLNEAKVVKYSAMAEWDGSIYTVGSLLAYALMAHSFGYSFAYALEMGSHAFFVRSDLLHEEDHSLPLRNVKKNSHPPDTENRQFVDVLYDFVPGSPGRRLTQEDLRAVASAEAVLKLIPHLPSGPVAAMTEYTWPAALVTAPGPFRESCGDVRVAAPPCIFAIGPNAPSFPAPWSQEALSPPLPPPGLETPESHGPTAPKLRFGTGSFGHPHFCNRPCVHIAKGHVCPRGMACAYCHFPHRPIPKPDWQLRQSLLEASDQELLVTFLPVISKKAEKEGLTPRVDGLIELLKAEVRGAQCKPIPMGRFRPMRMSFVHLVESSMRRLPPHIRAEVNRLKWELPPPVVTYGGAGPSLLL</sequence>
<feature type="region of interest" description="Disordered" evidence="2">
    <location>
        <begin position="498"/>
        <end position="576"/>
    </location>
</feature>
<keyword evidence="5" id="KW-1185">Reference proteome</keyword>
<dbReference type="PROSITE" id="PS50103">
    <property type="entry name" value="ZF_C3H1"/>
    <property type="match status" value="1"/>
</dbReference>
<protein>
    <recommendedName>
        <fullName evidence="3">C3H1-type domain-containing protein</fullName>
    </recommendedName>
</protein>
<keyword evidence="1" id="KW-0863">Zinc-finger</keyword>
<dbReference type="OrthoDB" id="431050at2759"/>
<feature type="domain" description="C3H1-type" evidence="3">
    <location>
        <begin position="1098"/>
        <end position="1121"/>
    </location>
</feature>
<evidence type="ECO:0000313" key="4">
    <source>
        <dbReference type="EMBL" id="OLP82933.1"/>
    </source>
</evidence>
<dbReference type="EMBL" id="LSRX01001155">
    <property type="protein sequence ID" value="OLP82933.1"/>
    <property type="molecule type" value="Genomic_DNA"/>
</dbReference>